<gene>
    <name evidence="2" type="ORF">C5B42_01015</name>
</gene>
<dbReference type="AlphaFoldDB" id="A0A317JQB2"/>
<proteinExistence type="predicted"/>
<protein>
    <submittedName>
        <fullName evidence="2">Uncharacterized protein</fullName>
    </submittedName>
</protein>
<keyword evidence="1" id="KW-1133">Transmembrane helix</keyword>
<keyword evidence="1" id="KW-0812">Transmembrane</keyword>
<keyword evidence="1" id="KW-0472">Membrane</keyword>
<organism evidence="2 3">
    <name type="scientific">Candidatus Cerribacteria bacterium 'Amazon FNV 2010 28 9'</name>
    <dbReference type="NCBI Taxonomy" id="2081795"/>
    <lineage>
        <taxon>Bacteria</taxon>
        <taxon>Candidatus Cerribacteria</taxon>
    </lineage>
</organism>
<evidence type="ECO:0000313" key="3">
    <source>
        <dbReference type="Proteomes" id="UP000246104"/>
    </source>
</evidence>
<reference evidence="2 3" key="1">
    <citation type="submission" date="2018-02" db="EMBL/GenBank/DDBJ databases">
        <title>Genomic Reconstructions from Amazon Rainforest and Pasture Soil Reveal Novel Insights into the Physiology of Candidate Phyla in Tropical Sites.</title>
        <authorList>
            <person name="Kroeger M.E."/>
            <person name="Delmont T."/>
            <person name="Eren A.M."/>
            <person name="Guo J."/>
            <person name="Meyer K.M."/>
            <person name="Khan K."/>
            <person name="Rodrigues J.L.M."/>
            <person name="Bohannan B.J.M."/>
            <person name="Tringe S."/>
            <person name="Borges C.D."/>
            <person name="Tiedje J."/>
            <person name="Tsai S.M."/>
            <person name="Nusslein K."/>
        </authorList>
    </citation>
    <scope>NUCLEOTIDE SEQUENCE [LARGE SCALE GENOMIC DNA]</scope>
    <source>
        <strain evidence="2">Amazon FNV 2010 28 9</strain>
    </source>
</reference>
<name>A0A317JQB2_9BACT</name>
<dbReference type="Proteomes" id="UP000246104">
    <property type="component" value="Unassembled WGS sequence"/>
</dbReference>
<feature type="transmembrane region" description="Helical" evidence="1">
    <location>
        <begin position="45"/>
        <end position="67"/>
    </location>
</feature>
<sequence>MAAVALMVVGIVIGFGGFVFAASNMASFGGEEGFDGMFGNHIKAMIVVALGGVLFLIGLVLLAYQLLQPALAK</sequence>
<accession>A0A317JQB2</accession>
<dbReference type="EMBL" id="PSRQ01000015">
    <property type="protein sequence ID" value="PWU24024.1"/>
    <property type="molecule type" value="Genomic_DNA"/>
</dbReference>
<comment type="caution">
    <text evidence="2">The sequence shown here is derived from an EMBL/GenBank/DDBJ whole genome shotgun (WGS) entry which is preliminary data.</text>
</comment>
<evidence type="ECO:0000256" key="1">
    <source>
        <dbReference type="SAM" id="Phobius"/>
    </source>
</evidence>
<evidence type="ECO:0000313" key="2">
    <source>
        <dbReference type="EMBL" id="PWU24024.1"/>
    </source>
</evidence>